<feature type="region of interest" description="Disordered" evidence="1">
    <location>
        <begin position="1"/>
        <end position="96"/>
    </location>
</feature>
<dbReference type="EMBL" id="CAEZUP010000022">
    <property type="protein sequence ID" value="CAB4605069.1"/>
    <property type="molecule type" value="Genomic_DNA"/>
</dbReference>
<reference evidence="2" key="1">
    <citation type="submission" date="2020-05" db="EMBL/GenBank/DDBJ databases">
        <authorList>
            <person name="Chiriac C."/>
            <person name="Salcher M."/>
            <person name="Ghai R."/>
            <person name="Kavagutti S V."/>
        </authorList>
    </citation>
    <scope>NUCLEOTIDE SEQUENCE</scope>
</reference>
<feature type="region of interest" description="Disordered" evidence="1">
    <location>
        <begin position="215"/>
        <end position="269"/>
    </location>
</feature>
<organism evidence="2">
    <name type="scientific">freshwater metagenome</name>
    <dbReference type="NCBI Taxonomy" id="449393"/>
    <lineage>
        <taxon>unclassified sequences</taxon>
        <taxon>metagenomes</taxon>
        <taxon>ecological metagenomes</taxon>
    </lineage>
</organism>
<dbReference type="AlphaFoldDB" id="A0A6J6GZL8"/>
<feature type="compositionally biased region" description="Basic and acidic residues" evidence="1">
    <location>
        <begin position="215"/>
        <end position="229"/>
    </location>
</feature>
<feature type="compositionally biased region" description="Basic and acidic residues" evidence="1">
    <location>
        <begin position="26"/>
        <end position="45"/>
    </location>
</feature>
<sequence>MTRAGDRHTLAEQRTRFEPRQLGCRYRTDHDHARRLEFEIAEGRQGRPNRALLRPGPPLDGSGRGFGSEATREQSGHDLGQASDAHEDDDRSTDAGNRFPIQFAALVRILVSGHDGERGRRMPQGDGNPGIGRHGDRRGDPRDHLVRETRRFEGGRFLAAAGEDERIAALETDDVQPGSSPFDEKFVDVVLRHHRPARALGDTDPLGSLRRQFEEGTHRQPVVDDHIGGGEHLGTPKGQQSRVAGPGANQIDGHGAEPRGSLPGLQIPG</sequence>
<name>A0A6J6GZL8_9ZZZZ</name>
<evidence type="ECO:0000256" key="1">
    <source>
        <dbReference type="SAM" id="MobiDB-lite"/>
    </source>
</evidence>
<protein>
    <submittedName>
        <fullName evidence="2">Unannotated protein</fullName>
    </submittedName>
</protein>
<proteinExistence type="predicted"/>
<feature type="compositionally biased region" description="Basic and acidic residues" evidence="1">
    <location>
        <begin position="1"/>
        <end position="19"/>
    </location>
</feature>
<gene>
    <name evidence="2" type="ORF">UFOPK1835_00706</name>
</gene>
<feature type="compositionally biased region" description="Basic and acidic residues" evidence="1">
    <location>
        <begin position="84"/>
        <end position="93"/>
    </location>
</feature>
<accession>A0A6J6GZL8</accession>
<evidence type="ECO:0000313" key="2">
    <source>
        <dbReference type="EMBL" id="CAB4605069.1"/>
    </source>
</evidence>
<feature type="region of interest" description="Disordered" evidence="1">
    <location>
        <begin position="114"/>
        <end position="144"/>
    </location>
</feature>
<feature type="compositionally biased region" description="Basic and acidic residues" evidence="1">
    <location>
        <begin position="133"/>
        <end position="144"/>
    </location>
</feature>